<reference evidence="3 4" key="1">
    <citation type="submission" date="2020-03" db="EMBL/GenBank/DDBJ databases">
        <title>Whole genome shotgun sequence of Phytohabitans flavus NBRC 107702.</title>
        <authorList>
            <person name="Komaki H."/>
            <person name="Tamura T."/>
        </authorList>
    </citation>
    <scope>NUCLEOTIDE SEQUENCE [LARGE SCALE GENOMIC DNA]</scope>
    <source>
        <strain evidence="3 4">NBRC 107702</strain>
    </source>
</reference>
<dbReference type="SUPFAM" id="SSF50118">
    <property type="entry name" value="Cell growth inhibitor/plasmid maintenance toxic component"/>
    <property type="match status" value="1"/>
</dbReference>
<protein>
    <submittedName>
        <fullName evidence="3">Uncharacterized protein</fullName>
    </submittedName>
</protein>
<dbReference type="RefSeq" id="WP_173033945.1">
    <property type="nucleotide sequence ID" value="NZ_AP022870.1"/>
</dbReference>
<dbReference type="Gene3D" id="2.30.30.110">
    <property type="match status" value="1"/>
</dbReference>
<dbReference type="Pfam" id="PF02452">
    <property type="entry name" value="PemK_toxin"/>
    <property type="match status" value="1"/>
</dbReference>
<dbReference type="InterPro" id="IPR011067">
    <property type="entry name" value="Plasmid_toxin/cell-grow_inhib"/>
</dbReference>
<evidence type="ECO:0000313" key="4">
    <source>
        <dbReference type="Proteomes" id="UP000502508"/>
    </source>
</evidence>
<organism evidence="3 4">
    <name type="scientific">Phytohabitans flavus</name>
    <dbReference type="NCBI Taxonomy" id="1076124"/>
    <lineage>
        <taxon>Bacteria</taxon>
        <taxon>Bacillati</taxon>
        <taxon>Actinomycetota</taxon>
        <taxon>Actinomycetes</taxon>
        <taxon>Micromonosporales</taxon>
        <taxon>Micromonosporaceae</taxon>
    </lineage>
</organism>
<evidence type="ECO:0000256" key="2">
    <source>
        <dbReference type="ARBA" id="ARBA00022649"/>
    </source>
</evidence>
<dbReference type="GO" id="GO:0003677">
    <property type="term" value="F:DNA binding"/>
    <property type="evidence" value="ECO:0007669"/>
    <property type="project" value="InterPro"/>
</dbReference>
<gene>
    <name evidence="3" type="ORF">Pflav_009410</name>
</gene>
<name>A0A6F8XL72_9ACTN</name>
<comment type="similarity">
    <text evidence="1">Belongs to the PemK/MazF family.</text>
</comment>
<dbReference type="EMBL" id="AP022870">
    <property type="protein sequence ID" value="BCB74531.1"/>
    <property type="molecule type" value="Genomic_DNA"/>
</dbReference>
<sequence length="105" mass="11915">MVRRGQVWTLLRGGSQHRVLVISNDEYNSVEELAIWALTVVRDVPHPNHLVVRLDADDPLTGAYVRIHSVVQILDRTALRDNHGFVSYTTMNAVEAALREFLELP</sequence>
<dbReference type="InterPro" id="IPR003477">
    <property type="entry name" value="PemK-like"/>
</dbReference>
<dbReference type="Proteomes" id="UP000502508">
    <property type="component" value="Chromosome"/>
</dbReference>
<dbReference type="KEGG" id="pfla:Pflav_009410"/>
<proteinExistence type="inferred from homology"/>
<evidence type="ECO:0000256" key="1">
    <source>
        <dbReference type="ARBA" id="ARBA00007521"/>
    </source>
</evidence>
<dbReference type="AlphaFoldDB" id="A0A6F8XL72"/>
<evidence type="ECO:0000313" key="3">
    <source>
        <dbReference type="EMBL" id="BCB74531.1"/>
    </source>
</evidence>
<accession>A0A6F8XL72</accession>
<keyword evidence="4" id="KW-1185">Reference proteome</keyword>
<reference evidence="3 4" key="2">
    <citation type="submission" date="2020-03" db="EMBL/GenBank/DDBJ databases">
        <authorList>
            <person name="Ichikawa N."/>
            <person name="Kimura A."/>
            <person name="Kitahashi Y."/>
            <person name="Uohara A."/>
        </authorList>
    </citation>
    <scope>NUCLEOTIDE SEQUENCE [LARGE SCALE GENOMIC DNA]</scope>
    <source>
        <strain evidence="3 4">NBRC 107702</strain>
    </source>
</reference>
<keyword evidence="2" id="KW-1277">Toxin-antitoxin system</keyword>